<sequence>MSSCIFCTRRVISLLLLLCYVFSAWASQQLSIPEILAHSRLLANSSNDANDNLIKCLNDILRTPSMTRLRVVHELQHGRVAHTFLDIMKTYKIITADNMPSWLDHLSTFLDRYLRGVCPVHHGDMILMVNQTAFSGLPMVRRALLAKLATAWRTSLGKRIPEVALEKLGEVIRKLYQIHKDSVIQKGVMEYFHISKAGGTSWNSAAKLNGCVRARSAGSHVKGFGDECRWMDQNVYRNLTGRRILWGRWGRVSRATRQHGCRARYDYVASKGFSYISNEYTLQGGHDSILDAHICPQFVNVVTLREPIKRMESNIRFIMMHVKAAHRRHGKEDHFNSVFCNASAAFWEALGPPITDNYIVRSFLGGEGFHTPLGHISAEHVAAARDQLLQFDLVLDLDAGPEANDRIAQQGLGWSAALSAAHALDSSILSIKMHLNYSTCHPEQTGMETLSRRQGPDQQLYGFGRVVNQLDELWLDLSRELGEKPEQLQCGMLFRGSNNSALATAITRMTGRLSSAGKGGKVQPGRWQNPGGSIDGVDTDAEADMEADTEVKAEADAEVEAGAAVEADMDATDLPYITDETDE</sequence>
<accession>A0A8J4FJC4</accession>
<protein>
    <submittedName>
        <fullName evidence="1">Uncharacterized protein</fullName>
    </submittedName>
</protein>
<evidence type="ECO:0000313" key="2">
    <source>
        <dbReference type="Proteomes" id="UP000747110"/>
    </source>
</evidence>
<comment type="caution">
    <text evidence="1">The sequence shown here is derived from an EMBL/GenBank/DDBJ whole genome shotgun (WGS) entry which is preliminary data.</text>
</comment>
<dbReference type="Proteomes" id="UP000747110">
    <property type="component" value="Unassembled WGS sequence"/>
</dbReference>
<dbReference type="AlphaFoldDB" id="A0A8J4FJC4"/>
<evidence type="ECO:0000313" key="1">
    <source>
        <dbReference type="EMBL" id="GIL74496.1"/>
    </source>
</evidence>
<organism evidence="1 2">
    <name type="scientific">Volvox reticuliferus</name>
    <dbReference type="NCBI Taxonomy" id="1737510"/>
    <lineage>
        <taxon>Eukaryota</taxon>
        <taxon>Viridiplantae</taxon>
        <taxon>Chlorophyta</taxon>
        <taxon>core chlorophytes</taxon>
        <taxon>Chlorophyceae</taxon>
        <taxon>CS clade</taxon>
        <taxon>Chlamydomonadales</taxon>
        <taxon>Volvocaceae</taxon>
        <taxon>Volvox</taxon>
    </lineage>
</organism>
<reference evidence="1" key="1">
    <citation type="journal article" date="2021" name="Proc. Natl. Acad. Sci. U.S.A.">
        <title>Three genomes in the algal genus Volvox reveal the fate of a haploid sex-determining region after a transition to homothallism.</title>
        <authorList>
            <person name="Yamamoto K."/>
            <person name="Hamaji T."/>
            <person name="Kawai-Toyooka H."/>
            <person name="Matsuzaki R."/>
            <person name="Takahashi F."/>
            <person name="Nishimura Y."/>
            <person name="Kawachi M."/>
            <person name="Noguchi H."/>
            <person name="Minakuchi Y."/>
            <person name="Umen J.G."/>
            <person name="Toyoda A."/>
            <person name="Nozaki H."/>
        </authorList>
    </citation>
    <scope>NUCLEOTIDE SEQUENCE</scope>
    <source>
        <strain evidence="1">NIES-3786</strain>
    </source>
</reference>
<dbReference type="EMBL" id="BNCP01000006">
    <property type="protein sequence ID" value="GIL74496.1"/>
    <property type="molecule type" value="Genomic_DNA"/>
</dbReference>
<name>A0A8J4FJC4_9CHLO</name>
<dbReference type="OrthoDB" id="529546at2759"/>
<proteinExistence type="predicted"/>
<gene>
    <name evidence="1" type="ORF">Vretifemale_4495</name>
</gene>
<keyword evidence="2" id="KW-1185">Reference proteome</keyword>